<name>A0A084EYY0_GLAPU</name>
<dbReference type="RefSeq" id="WP_021116914.1">
    <property type="nucleotide sequence ID" value="NZ_CBCRUP010000120.1"/>
</dbReference>
<evidence type="ECO:0000256" key="2">
    <source>
        <dbReference type="SAM" id="Phobius"/>
    </source>
</evidence>
<protein>
    <submittedName>
        <fullName evidence="3">Uncharacterized protein</fullName>
    </submittedName>
</protein>
<organism evidence="3 4">
    <name type="scientific">Glaesserella parasuis</name>
    <name type="common">Haemophilus parasuis</name>
    <dbReference type="NCBI Taxonomy" id="738"/>
    <lineage>
        <taxon>Bacteria</taxon>
        <taxon>Pseudomonadati</taxon>
        <taxon>Pseudomonadota</taxon>
        <taxon>Gammaproteobacteria</taxon>
        <taxon>Pasteurellales</taxon>
        <taxon>Pasteurellaceae</taxon>
        <taxon>Glaesserella</taxon>
    </lineage>
</organism>
<feature type="compositionally biased region" description="Basic and acidic residues" evidence="1">
    <location>
        <begin position="89"/>
        <end position="99"/>
    </location>
</feature>
<feature type="transmembrane region" description="Helical" evidence="2">
    <location>
        <begin position="31"/>
        <end position="49"/>
    </location>
</feature>
<evidence type="ECO:0000313" key="4">
    <source>
        <dbReference type="Proteomes" id="UP001148834"/>
    </source>
</evidence>
<keyword evidence="2" id="KW-1133">Transmembrane helix</keyword>
<gene>
    <name evidence="3" type="ORF">N5925_01955</name>
</gene>
<keyword evidence="2" id="KW-0812">Transmembrane</keyword>
<comment type="caution">
    <text evidence="3">The sequence shown here is derived from an EMBL/GenBank/DDBJ whole genome shotgun (WGS) entry which is preliminary data.</text>
</comment>
<feature type="region of interest" description="Disordered" evidence="1">
    <location>
        <begin position="58"/>
        <end position="99"/>
    </location>
</feature>
<dbReference type="Proteomes" id="UP001148834">
    <property type="component" value="Unassembled WGS sequence"/>
</dbReference>
<evidence type="ECO:0000256" key="1">
    <source>
        <dbReference type="SAM" id="MobiDB-lite"/>
    </source>
</evidence>
<dbReference type="EMBL" id="JAODIR010000005">
    <property type="protein sequence ID" value="MDD2167388.1"/>
    <property type="molecule type" value="Genomic_DNA"/>
</dbReference>
<reference evidence="3" key="1">
    <citation type="submission" date="2022-09" db="EMBL/GenBank/DDBJ databases">
        <title>Molecular characterization of Glaesserella parasuis strains circulating in commercial swine farms using whole-genome sequencing.</title>
        <authorList>
            <person name="Mugabi R."/>
            <person name="Clavijo M."/>
            <person name="Li G."/>
        </authorList>
    </citation>
    <scope>NUCLEOTIDE SEQUENCE</scope>
    <source>
        <strain evidence="3">0435-53</strain>
    </source>
</reference>
<feature type="compositionally biased region" description="Basic and acidic residues" evidence="1">
    <location>
        <begin position="58"/>
        <end position="80"/>
    </location>
</feature>
<proteinExistence type="predicted"/>
<accession>A0A084EYY0</accession>
<sequence>MKNAMRDAGMQSYAWTGLTGWLAWLGDQQNLMFISLALGIVTALVNMYSKCREGKIKRRQEERAEEKHKAEMRHLEEMHQIRKQQLSRGLRDEPNKNIK</sequence>
<evidence type="ECO:0000313" key="3">
    <source>
        <dbReference type="EMBL" id="MDD2167388.1"/>
    </source>
</evidence>
<dbReference type="AlphaFoldDB" id="A0A084EYY0"/>
<keyword evidence="2" id="KW-0472">Membrane</keyword>